<dbReference type="STRING" id="351671.XDD1_0007"/>
<accession>A0A068QMM2</accession>
<name>A0A068QMM2_9GAMM</name>
<protein>
    <submittedName>
        <fullName evidence="1">Uncharacterized protein</fullName>
    </submittedName>
</protein>
<dbReference type="EMBL" id="FO704550">
    <property type="protein sequence ID" value="CDG15721.1"/>
    <property type="molecule type" value="Genomic_DNA"/>
</dbReference>
<gene>
    <name evidence="1" type="ORF">XDD1_0007</name>
</gene>
<dbReference type="AlphaFoldDB" id="A0A068QMM2"/>
<sequence>MGLLSTLTSDGGGDVFSPLLPMKIKSKKIATKTAISLIKRFFFTLCPQPGQTLADLLTDFPQDEQAVKRLSLCISSPIDNIAISDMKKS</sequence>
<evidence type="ECO:0000313" key="2">
    <source>
        <dbReference type="Proteomes" id="UP000032721"/>
    </source>
</evidence>
<proteinExistence type="predicted"/>
<dbReference type="Proteomes" id="UP000032721">
    <property type="component" value="Chromosome"/>
</dbReference>
<organism evidence="1 2">
    <name type="scientific">Xenorhabdus doucetiae</name>
    <dbReference type="NCBI Taxonomy" id="351671"/>
    <lineage>
        <taxon>Bacteria</taxon>
        <taxon>Pseudomonadati</taxon>
        <taxon>Pseudomonadota</taxon>
        <taxon>Gammaproteobacteria</taxon>
        <taxon>Enterobacterales</taxon>
        <taxon>Morganellaceae</taxon>
        <taxon>Xenorhabdus</taxon>
    </lineage>
</organism>
<evidence type="ECO:0000313" key="1">
    <source>
        <dbReference type="EMBL" id="CDG15721.1"/>
    </source>
</evidence>
<dbReference type="KEGG" id="xdo:XDD1_0007"/>
<dbReference type="HOGENOM" id="CLU_2453933_0_0_6"/>
<reference evidence="1 2" key="1">
    <citation type="submission" date="2013-07" db="EMBL/GenBank/DDBJ databases">
        <authorList>
            <person name="Genoscope - CEA"/>
        </authorList>
    </citation>
    <scope>NUCLEOTIDE SEQUENCE [LARGE SCALE GENOMIC DNA]</scope>
    <source>
        <strain evidence="2">FRM16 / DSM 17909</strain>
    </source>
</reference>